<sequence>MQRVSALLPSWDRSRSNSTASSKPSLDKVRGWADKLPSSVNRLSAGRHSRDALLPTALDKECEKAARILKSFCYDGFAMPDDRPGSPTTSSSGQSSQLLKRIPPRIIQNAVGLAIFSSMRPGLWSTSSGGSGILIARKSDGLWSPPSGLMLQTAGLGFVLGSDIYDCVFVINTFTVLETFRRTKLVLGTDVTMTTGPVMALGMVEGGSQWADLSDTVVSYVKTKGQAADVRLDGMALLERSDENEKFYGTNTDVTKILSGDINLSLPQLRPLTEVLKAAEGRTDYDSTLVEQLSAQPTPGDATLEPSRTEPDPIQSFGVPDQDDPDPFGVLALEMAGLEIREAGSHLRPESSQFEYNPSPTSPMFPKLSRRSVDTFHSRSQRASYMSTRTMATERSQTAEGGANTYANTPDTTPSSSQSQSEDGRTSSIHEDIPELKEPEEVDYTKIDLSALRSLSAFPDLDDELPDIATSPKDSIFSMDKMKSEEPVHATSSPTFSVTRPTSQGSADYIGNGVPVLINTKTDNANDTDTDEGLEGESEGDDDEDDFEDAEEAIVYEVATAQAPQRVAVVAGHSVQAKGAVVTIPRRVPPPLPIRNPGRMSRRKSQMGDASQLSSPLRQEFGVGEDHDHLDTPKARGSTSPLTSDHEESSNPKSAWDRLGARRYSARDESRPASPVSVQSNAPVSPRRTKASNSYDDATRQAIPIV</sequence>
<dbReference type="OrthoDB" id="443981at2759"/>
<evidence type="ECO:0000256" key="1">
    <source>
        <dbReference type="SAM" id="MobiDB-lite"/>
    </source>
</evidence>
<feature type="region of interest" description="Disordered" evidence="1">
    <location>
        <begin position="486"/>
        <end position="552"/>
    </location>
</feature>
<evidence type="ECO:0000313" key="3">
    <source>
        <dbReference type="EMBL" id="KXJ95861.1"/>
    </source>
</evidence>
<keyword evidence="4" id="KW-1185">Reference proteome</keyword>
<dbReference type="InterPro" id="IPR051702">
    <property type="entry name" value="SH3_domain_YSC84-like"/>
</dbReference>
<feature type="region of interest" description="Disordered" evidence="1">
    <location>
        <begin position="294"/>
        <end position="328"/>
    </location>
</feature>
<accession>A0A136JFB8</accession>
<feature type="compositionally biased region" description="Basic and acidic residues" evidence="1">
    <location>
        <begin position="624"/>
        <end position="634"/>
    </location>
</feature>
<dbReference type="STRING" id="196109.A0A136JFB8"/>
<feature type="compositionally biased region" description="Polar residues" evidence="1">
    <location>
        <begin position="608"/>
        <end position="617"/>
    </location>
</feature>
<name>A0A136JFB8_9PEZI</name>
<protein>
    <recommendedName>
        <fullName evidence="2">Ysc84 actin-binding domain-containing protein</fullName>
    </recommendedName>
</protein>
<evidence type="ECO:0000313" key="4">
    <source>
        <dbReference type="Proteomes" id="UP000070501"/>
    </source>
</evidence>
<feature type="compositionally biased region" description="Polar residues" evidence="1">
    <location>
        <begin position="381"/>
        <end position="399"/>
    </location>
</feature>
<dbReference type="Proteomes" id="UP000070501">
    <property type="component" value="Unassembled WGS sequence"/>
</dbReference>
<dbReference type="InParanoid" id="A0A136JFB8"/>
<feature type="region of interest" description="Disordered" evidence="1">
    <location>
        <begin position="1"/>
        <end position="28"/>
    </location>
</feature>
<dbReference type="InterPro" id="IPR007461">
    <property type="entry name" value="Ysc84_actin-binding"/>
</dbReference>
<dbReference type="AlphaFoldDB" id="A0A136JFB8"/>
<dbReference type="Pfam" id="PF04366">
    <property type="entry name" value="Ysc84"/>
    <property type="match status" value="1"/>
</dbReference>
<feature type="domain" description="Ysc84 actin-binding" evidence="2">
    <location>
        <begin position="153"/>
        <end position="279"/>
    </location>
</feature>
<reference evidence="4" key="1">
    <citation type="submission" date="2016-02" db="EMBL/GenBank/DDBJ databases">
        <title>Draft genome sequence of Microdochium bolleyi, a fungal endophyte of beachgrass.</title>
        <authorList>
            <consortium name="DOE Joint Genome Institute"/>
            <person name="David A.S."/>
            <person name="May G."/>
            <person name="Haridas S."/>
            <person name="Lim J."/>
            <person name="Wang M."/>
            <person name="Labutti K."/>
            <person name="Lipzen A."/>
            <person name="Barry K."/>
            <person name="Grigoriev I.V."/>
        </authorList>
    </citation>
    <scope>NUCLEOTIDE SEQUENCE [LARGE SCALE GENOMIC DNA]</scope>
    <source>
        <strain evidence="4">J235TASD1</strain>
    </source>
</reference>
<dbReference type="GO" id="GO:0035091">
    <property type="term" value="F:phosphatidylinositol binding"/>
    <property type="evidence" value="ECO:0007669"/>
    <property type="project" value="TreeGrafter"/>
</dbReference>
<dbReference type="PANTHER" id="PTHR15629">
    <property type="entry name" value="SH3YL1 PROTEIN"/>
    <property type="match status" value="1"/>
</dbReference>
<feature type="compositionally biased region" description="Low complexity" evidence="1">
    <location>
        <begin position="409"/>
        <end position="421"/>
    </location>
</feature>
<dbReference type="EMBL" id="KQ964246">
    <property type="protein sequence ID" value="KXJ95861.1"/>
    <property type="molecule type" value="Genomic_DNA"/>
</dbReference>
<feature type="compositionally biased region" description="Basic and acidic residues" evidence="1">
    <location>
        <begin position="422"/>
        <end position="442"/>
    </location>
</feature>
<feature type="region of interest" description="Disordered" evidence="1">
    <location>
        <begin position="586"/>
        <end position="706"/>
    </location>
</feature>
<dbReference type="CDD" id="cd11524">
    <property type="entry name" value="SYLF"/>
    <property type="match status" value="1"/>
</dbReference>
<organism evidence="3 4">
    <name type="scientific">Microdochium bolleyi</name>
    <dbReference type="NCBI Taxonomy" id="196109"/>
    <lineage>
        <taxon>Eukaryota</taxon>
        <taxon>Fungi</taxon>
        <taxon>Dikarya</taxon>
        <taxon>Ascomycota</taxon>
        <taxon>Pezizomycotina</taxon>
        <taxon>Sordariomycetes</taxon>
        <taxon>Xylariomycetidae</taxon>
        <taxon>Xylariales</taxon>
        <taxon>Microdochiaceae</taxon>
        <taxon>Microdochium</taxon>
    </lineage>
</organism>
<evidence type="ECO:0000259" key="2">
    <source>
        <dbReference type="Pfam" id="PF04366"/>
    </source>
</evidence>
<gene>
    <name evidence="3" type="ORF">Micbo1qcDRAFT_172165</name>
</gene>
<dbReference type="PANTHER" id="PTHR15629:SF8">
    <property type="entry name" value="DUF500 DOMAIN PROTEIN (AFU_ORTHOLOGUE AFUA_5G07310)"/>
    <property type="match status" value="1"/>
</dbReference>
<feature type="compositionally biased region" description="Acidic residues" evidence="1">
    <location>
        <begin position="526"/>
        <end position="552"/>
    </location>
</feature>
<feature type="compositionally biased region" description="Polar residues" evidence="1">
    <location>
        <begin position="350"/>
        <end position="359"/>
    </location>
</feature>
<feature type="compositionally biased region" description="Basic and acidic residues" evidence="1">
    <location>
        <begin position="644"/>
        <end position="671"/>
    </location>
</feature>
<feature type="region of interest" description="Disordered" evidence="1">
    <location>
        <begin position="345"/>
        <end position="442"/>
    </location>
</feature>
<feature type="compositionally biased region" description="Polar residues" evidence="1">
    <location>
        <begin position="490"/>
        <end position="506"/>
    </location>
</feature>
<proteinExistence type="predicted"/>